<evidence type="ECO:0000256" key="2">
    <source>
        <dbReference type="SAM" id="SignalP"/>
    </source>
</evidence>
<dbReference type="STRING" id="373672.SAMN05421785_12025"/>
<evidence type="ECO:0000256" key="1">
    <source>
        <dbReference type="ARBA" id="ARBA00022729"/>
    </source>
</evidence>
<accession>A0A1N7QW59</accession>
<sequence>MNIAKPFSKMMCLLLFVFATVSFAQTTIKVTYYTGSTQNYTIENSGKLYFSGSNLLVKTASSASDISIPTGIIRKITFSSSILATQEIGINKDQIRLYPNPSAEFIRITSDKKESLKVKIYSAEGRLVLSGTYQPNEDINVSSFREGFYLVQVNNTTLKLIKK</sequence>
<gene>
    <name evidence="4" type="ORF">SAMN05421785_12025</name>
</gene>
<dbReference type="NCBIfam" id="TIGR04183">
    <property type="entry name" value="Por_Secre_tail"/>
    <property type="match status" value="1"/>
</dbReference>
<feature type="signal peptide" evidence="2">
    <location>
        <begin position="1"/>
        <end position="24"/>
    </location>
</feature>
<organism evidence="4 5">
    <name type="scientific">Chryseobacterium gambrini</name>
    <dbReference type="NCBI Taxonomy" id="373672"/>
    <lineage>
        <taxon>Bacteria</taxon>
        <taxon>Pseudomonadati</taxon>
        <taxon>Bacteroidota</taxon>
        <taxon>Flavobacteriia</taxon>
        <taxon>Flavobacteriales</taxon>
        <taxon>Weeksellaceae</taxon>
        <taxon>Chryseobacterium group</taxon>
        <taxon>Chryseobacterium</taxon>
    </lineage>
</organism>
<evidence type="ECO:0000259" key="3">
    <source>
        <dbReference type="Pfam" id="PF18962"/>
    </source>
</evidence>
<dbReference type="Proteomes" id="UP000185781">
    <property type="component" value="Unassembled WGS sequence"/>
</dbReference>
<proteinExistence type="predicted"/>
<dbReference type="OrthoDB" id="1467680at2"/>
<name>A0A1N7QW59_9FLAO</name>
<feature type="domain" description="Secretion system C-terminal sorting" evidence="3">
    <location>
        <begin position="97"/>
        <end position="163"/>
    </location>
</feature>
<protein>
    <submittedName>
        <fullName evidence="4">Por secretion system C-terminal sorting domain-containing protein</fullName>
    </submittedName>
</protein>
<keyword evidence="1 2" id="KW-0732">Signal</keyword>
<dbReference type="InterPro" id="IPR026444">
    <property type="entry name" value="Secre_tail"/>
</dbReference>
<dbReference type="EMBL" id="FTOV01000020">
    <property type="protein sequence ID" value="SIT27076.1"/>
    <property type="molecule type" value="Genomic_DNA"/>
</dbReference>
<dbReference type="Pfam" id="PF18962">
    <property type="entry name" value="Por_Secre_tail"/>
    <property type="match status" value="1"/>
</dbReference>
<reference evidence="4 5" key="1">
    <citation type="submission" date="2017-01" db="EMBL/GenBank/DDBJ databases">
        <authorList>
            <person name="Mah S.A."/>
            <person name="Swanson W.J."/>
            <person name="Moy G.W."/>
            <person name="Vacquier V.D."/>
        </authorList>
    </citation>
    <scope>NUCLEOTIDE SEQUENCE [LARGE SCALE GENOMIC DNA]</scope>
    <source>
        <strain evidence="4 5">DSM 18014</strain>
    </source>
</reference>
<evidence type="ECO:0000313" key="5">
    <source>
        <dbReference type="Proteomes" id="UP000185781"/>
    </source>
</evidence>
<feature type="chain" id="PRO_5012862643" evidence="2">
    <location>
        <begin position="25"/>
        <end position="163"/>
    </location>
</feature>
<dbReference type="RefSeq" id="WP_076396379.1">
    <property type="nucleotide sequence ID" value="NZ_FTOV01000020.1"/>
</dbReference>
<dbReference type="AlphaFoldDB" id="A0A1N7QW59"/>
<evidence type="ECO:0000313" key="4">
    <source>
        <dbReference type="EMBL" id="SIT27076.1"/>
    </source>
</evidence>